<dbReference type="GO" id="GO:0000981">
    <property type="term" value="F:DNA-binding transcription factor activity, RNA polymerase II-specific"/>
    <property type="evidence" value="ECO:0007669"/>
    <property type="project" value="TreeGrafter"/>
</dbReference>
<dbReference type="SUPFAM" id="SSF47459">
    <property type="entry name" value="HLH, helix-loop-helix DNA-binding domain"/>
    <property type="match status" value="1"/>
</dbReference>
<dbReference type="Proteomes" id="UP000046395">
    <property type="component" value="Unassembled WGS sequence"/>
</dbReference>
<dbReference type="GO" id="GO:0046983">
    <property type="term" value="F:protein dimerization activity"/>
    <property type="evidence" value="ECO:0007669"/>
    <property type="project" value="InterPro"/>
</dbReference>
<accession>A0A5S6QEX9</accession>
<dbReference type="STRING" id="70415.A0A5S6QEX9"/>
<dbReference type="GO" id="GO:0032502">
    <property type="term" value="P:developmental process"/>
    <property type="evidence" value="ECO:0007669"/>
    <property type="project" value="TreeGrafter"/>
</dbReference>
<dbReference type="InterPro" id="IPR050283">
    <property type="entry name" value="E-box_TF_Regulators"/>
</dbReference>
<name>A0A5S6QEX9_TRIMR</name>
<evidence type="ECO:0000313" key="3">
    <source>
        <dbReference type="WBParaSite" id="TMUE_1000005457.1"/>
    </source>
</evidence>
<dbReference type="InterPro" id="IPR036638">
    <property type="entry name" value="HLH_DNA-bd_sf"/>
</dbReference>
<dbReference type="InterPro" id="IPR011598">
    <property type="entry name" value="bHLH_dom"/>
</dbReference>
<proteinExistence type="predicted"/>
<dbReference type="SMART" id="SM00353">
    <property type="entry name" value="HLH"/>
    <property type="match status" value="1"/>
</dbReference>
<dbReference type="PROSITE" id="PS50888">
    <property type="entry name" value="BHLH"/>
    <property type="match status" value="1"/>
</dbReference>
<reference evidence="3" key="1">
    <citation type="submission" date="2019-12" db="UniProtKB">
        <authorList>
            <consortium name="WormBaseParasite"/>
        </authorList>
    </citation>
    <scope>IDENTIFICATION</scope>
</reference>
<dbReference type="GO" id="GO:0000977">
    <property type="term" value="F:RNA polymerase II transcription regulatory region sequence-specific DNA binding"/>
    <property type="evidence" value="ECO:0007669"/>
    <property type="project" value="TreeGrafter"/>
</dbReference>
<keyword evidence="2" id="KW-1185">Reference proteome</keyword>
<dbReference type="PANTHER" id="PTHR23349">
    <property type="entry name" value="BASIC HELIX-LOOP-HELIX TRANSCRIPTION FACTOR, TWIST"/>
    <property type="match status" value="1"/>
</dbReference>
<dbReference type="WBParaSite" id="TMUE_1000005457.1">
    <property type="protein sequence ID" value="TMUE_1000005457.1"/>
    <property type="gene ID" value="WBGene00287728"/>
</dbReference>
<sequence>MIIQDCNASEYQYDPYSYSDDVMKYTGQRPLDMHEHFPNAQWYSSTESSHEMGNCDFSGQQCHGEILEERSVANCRERKRMSQINSAFEELRSCIPKFPYENRLAKIDILHLAMSYIGFLECLLLTGKSPNELVSQLMQIQNLNATAPFSWCNSDFFARLCWIDWARLGIDPRLVPSCQVAVPKY</sequence>
<dbReference type="AlphaFoldDB" id="A0A5S6QEX9"/>
<dbReference type="Pfam" id="PF00010">
    <property type="entry name" value="HLH"/>
    <property type="match status" value="1"/>
</dbReference>
<dbReference type="Gene3D" id="4.10.280.10">
    <property type="entry name" value="Helix-loop-helix DNA-binding domain"/>
    <property type="match status" value="1"/>
</dbReference>
<evidence type="ECO:0000313" key="2">
    <source>
        <dbReference type="Proteomes" id="UP000046395"/>
    </source>
</evidence>
<feature type="domain" description="BHLH" evidence="1">
    <location>
        <begin position="68"/>
        <end position="120"/>
    </location>
</feature>
<evidence type="ECO:0000259" key="1">
    <source>
        <dbReference type="PROSITE" id="PS50888"/>
    </source>
</evidence>
<dbReference type="PANTHER" id="PTHR23349:SF97">
    <property type="entry name" value="BHLH DOMAIN-CONTAINING PROTEIN"/>
    <property type="match status" value="1"/>
</dbReference>
<protein>
    <submittedName>
        <fullName evidence="3">BHLH domain-containing protein</fullName>
    </submittedName>
</protein>
<organism evidence="2 3">
    <name type="scientific">Trichuris muris</name>
    <name type="common">Mouse whipworm</name>
    <dbReference type="NCBI Taxonomy" id="70415"/>
    <lineage>
        <taxon>Eukaryota</taxon>
        <taxon>Metazoa</taxon>
        <taxon>Ecdysozoa</taxon>
        <taxon>Nematoda</taxon>
        <taxon>Enoplea</taxon>
        <taxon>Dorylaimia</taxon>
        <taxon>Trichinellida</taxon>
        <taxon>Trichuridae</taxon>
        <taxon>Trichuris</taxon>
    </lineage>
</organism>